<dbReference type="RefSeq" id="WP_056989889.1">
    <property type="nucleotide sequence ID" value="NZ_AYZJ01000084.1"/>
</dbReference>
<evidence type="ECO:0000313" key="4">
    <source>
        <dbReference type="Proteomes" id="UP000050865"/>
    </source>
</evidence>
<dbReference type="GO" id="GO:0016787">
    <property type="term" value="F:hydrolase activity"/>
    <property type="evidence" value="ECO:0007669"/>
    <property type="project" value="InterPro"/>
</dbReference>
<dbReference type="InterPro" id="IPR032465">
    <property type="entry name" value="ACMSD"/>
</dbReference>
<dbReference type="STRING" id="1423730.FC75_GL000477"/>
<reference evidence="3 4" key="1">
    <citation type="journal article" date="2015" name="Genome Announc.">
        <title>Expanding the biotechnology potential of lactobacilli through comparative genomics of 213 strains and associated genera.</title>
        <authorList>
            <person name="Sun Z."/>
            <person name="Harris H.M."/>
            <person name="McCann A."/>
            <person name="Guo C."/>
            <person name="Argimon S."/>
            <person name="Zhang W."/>
            <person name="Yang X."/>
            <person name="Jeffery I.B."/>
            <person name="Cooney J.C."/>
            <person name="Kagawa T.F."/>
            <person name="Liu W."/>
            <person name="Song Y."/>
            <person name="Salvetti E."/>
            <person name="Wrobel A."/>
            <person name="Rasinkangas P."/>
            <person name="Parkhill J."/>
            <person name="Rea M.C."/>
            <person name="O'Sullivan O."/>
            <person name="Ritari J."/>
            <person name="Douillard F.P."/>
            <person name="Paul Ross R."/>
            <person name="Yang R."/>
            <person name="Briner A.E."/>
            <person name="Felis G.E."/>
            <person name="de Vos W.M."/>
            <person name="Barrangou R."/>
            <person name="Klaenhammer T.R."/>
            <person name="Caufield P.W."/>
            <person name="Cui Y."/>
            <person name="Zhang H."/>
            <person name="O'Toole P.W."/>
        </authorList>
    </citation>
    <scope>NUCLEOTIDE SEQUENCE [LARGE SCALE GENOMIC DNA]</scope>
    <source>
        <strain evidence="3 4">DSM 22697</strain>
    </source>
</reference>
<dbReference type="GO" id="GO:0016831">
    <property type="term" value="F:carboxy-lyase activity"/>
    <property type="evidence" value="ECO:0007669"/>
    <property type="project" value="InterPro"/>
</dbReference>
<organism evidence="3 4">
    <name type="scientific">Lacticaseibacillus camelliae DSM 22697 = JCM 13995</name>
    <dbReference type="NCBI Taxonomy" id="1423730"/>
    <lineage>
        <taxon>Bacteria</taxon>
        <taxon>Bacillati</taxon>
        <taxon>Bacillota</taxon>
        <taxon>Bacilli</taxon>
        <taxon>Lactobacillales</taxon>
        <taxon>Lactobacillaceae</taxon>
        <taxon>Lacticaseibacillus</taxon>
    </lineage>
</organism>
<dbReference type="AlphaFoldDB" id="A0A0R2EXP3"/>
<keyword evidence="4" id="KW-1185">Reference proteome</keyword>
<dbReference type="PATRIC" id="fig|1423730.4.peg.496"/>
<dbReference type="InterPro" id="IPR032466">
    <property type="entry name" value="Metal_Hydrolase"/>
</dbReference>
<keyword evidence="1" id="KW-0456">Lyase</keyword>
<proteinExistence type="predicted"/>
<dbReference type="GO" id="GO:0005829">
    <property type="term" value="C:cytosol"/>
    <property type="evidence" value="ECO:0007669"/>
    <property type="project" value="TreeGrafter"/>
</dbReference>
<dbReference type="EMBL" id="AYZJ01000084">
    <property type="protein sequence ID" value="KRN18709.1"/>
    <property type="molecule type" value="Genomic_DNA"/>
</dbReference>
<dbReference type="Gene3D" id="3.20.20.140">
    <property type="entry name" value="Metal-dependent hydrolases"/>
    <property type="match status" value="1"/>
</dbReference>
<dbReference type="InterPro" id="IPR006680">
    <property type="entry name" value="Amidohydro-rel"/>
</dbReference>
<gene>
    <name evidence="3" type="ORF">FC75_GL000477</name>
</gene>
<evidence type="ECO:0000259" key="2">
    <source>
        <dbReference type="Pfam" id="PF04909"/>
    </source>
</evidence>
<feature type="domain" description="Amidohydrolase-related" evidence="2">
    <location>
        <begin position="54"/>
        <end position="333"/>
    </location>
</feature>
<dbReference type="PANTHER" id="PTHR21240:SF30">
    <property type="entry name" value="AMIDOHYDROLASE-RELATED DOMAIN-CONTAINING PROTEIN-RELATED"/>
    <property type="match status" value="1"/>
</dbReference>
<evidence type="ECO:0000256" key="1">
    <source>
        <dbReference type="ARBA" id="ARBA00023239"/>
    </source>
</evidence>
<dbReference type="GO" id="GO:0019748">
    <property type="term" value="P:secondary metabolic process"/>
    <property type="evidence" value="ECO:0007669"/>
    <property type="project" value="TreeGrafter"/>
</dbReference>
<sequence length="334" mass="37251">MKVITVEEHFESAKVTQAMAAAAGQQSRPNVSPEMAHYMQTTLPTATIMQDVAKDRLEFMNRYGIDMQVLSYGNAQPQNLDPKDAVPLSQLANDELAKAIQVAPDRYAGLAVLPVGDPNAAAKELHRAVEQLGLKGVLLKGNYAGKFFDDPFFFPIFQAAAELNVPVYFHPSFVPPVITQHYFESDHWTEVVSGIFGSAGYGWHMDVGIQVMRMILSGIFDKLPNLKLVSGHWGELVPMFLERLDDELDKYDGLKRHFSAYYRDNVYVTPSGILSQPQLNFLLEEVGAEHILYSIDYPYKQPANAATFLNDAKLTASQREAIAHGNAERVFNLK</sequence>
<evidence type="ECO:0000313" key="3">
    <source>
        <dbReference type="EMBL" id="KRN18709.1"/>
    </source>
</evidence>
<dbReference type="PANTHER" id="PTHR21240">
    <property type="entry name" value="2-AMINO-3-CARBOXYLMUCONATE-6-SEMIALDEHYDE DECARBOXYLASE"/>
    <property type="match status" value="1"/>
</dbReference>
<dbReference type="SUPFAM" id="SSF51556">
    <property type="entry name" value="Metallo-dependent hydrolases"/>
    <property type="match status" value="1"/>
</dbReference>
<dbReference type="Proteomes" id="UP000050865">
    <property type="component" value="Unassembled WGS sequence"/>
</dbReference>
<name>A0A0R2EXP3_9LACO</name>
<dbReference type="Pfam" id="PF04909">
    <property type="entry name" value="Amidohydro_2"/>
    <property type="match status" value="1"/>
</dbReference>
<comment type="caution">
    <text evidence="3">The sequence shown here is derived from an EMBL/GenBank/DDBJ whole genome shotgun (WGS) entry which is preliminary data.</text>
</comment>
<accession>A0A0R2EXP3</accession>
<protein>
    <recommendedName>
        <fullName evidence="2">Amidohydrolase-related domain-containing protein</fullName>
    </recommendedName>
</protein>